<dbReference type="GO" id="GO:0035597">
    <property type="term" value="F:tRNA-2-methylthio-N(6)-dimethylallyladenosine(37) synthase activity"/>
    <property type="evidence" value="ECO:0007669"/>
    <property type="project" value="TreeGrafter"/>
</dbReference>
<keyword evidence="6" id="KW-0408">Iron</keyword>
<comment type="similarity">
    <text evidence="2">Belongs to the methylthiotransferase family. MiaB subfamily.</text>
</comment>
<dbReference type="FunFam" id="3.80.30.20:FF:000003">
    <property type="entry name" value="CDK5 regulatory subunit-associated protein 1"/>
    <property type="match status" value="1"/>
</dbReference>
<gene>
    <name evidence="11" type="ORF">Naga_100004g119</name>
</gene>
<dbReference type="Pfam" id="PF00919">
    <property type="entry name" value="UPF0004"/>
    <property type="match status" value="1"/>
</dbReference>
<dbReference type="GO" id="GO:0005829">
    <property type="term" value="C:cytosol"/>
    <property type="evidence" value="ECO:0007669"/>
    <property type="project" value="TreeGrafter"/>
</dbReference>
<dbReference type="SFLD" id="SFLDG01061">
    <property type="entry name" value="methylthiotransferase"/>
    <property type="match status" value="2"/>
</dbReference>
<dbReference type="EMBL" id="AZIL01000352">
    <property type="protein sequence ID" value="EWM28279.1"/>
    <property type="molecule type" value="Genomic_DNA"/>
</dbReference>
<evidence type="ECO:0000256" key="6">
    <source>
        <dbReference type="ARBA" id="ARBA00023004"/>
    </source>
</evidence>
<dbReference type="Gene3D" id="3.40.50.12160">
    <property type="entry name" value="Methylthiotransferase, N-terminal domain"/>
    <property type="match status" value="1"/>
</dbReference>
<dbReference type="GO" id="GO:0005739">
    <property type="term" value="C:mitochondrion"/>
    <property type="evidence" value="ECO:0007669"/>
    <property type="project" value="TreeGrafter"/>
</dbReference>
<name>W7U6E2_9STRA</name>
<dbReference type="InterPro" id="IPR038135">
    <property type="entry name" value="Methylthiotransferase_N_sf"/>
</dbReference>
<organism evidence="11 12">
    <name type="scientific">Nannochloropsis gaditana</name>
    <dbReference type="NCBI Taxonomy" id="72520"/>
    <lineage>
        <taxon>Eukaryota</taxon>
        <taxon>Sar</taxon>
        <taxon>Stramenopiles</taxon>
        <taxon>Ochrophyta</taxon>
        <taxon>Eustigmatophyceae</taxon>
        <taxon>Eustigmatales</taxon>
        <taxon>Monodopsidaceae</taxon>
        <taxon>Nannochloropsis</taxon>
    </lineage>
</organism>
<dbReference type="InterPro" id="IPR058240">
    <property type="entry name" value="rSAM_sf"/>
</dbReference>
<evidence type="ECO:0000256" key="2">
    <source>
        <dbReference type="ARBA" id="ARBA00009815"/>
    </source>
</evidence>
<dbReference type="SFLD" id="SFLDS00029">
    <property type="entry name" value="Radical_SAM"/>
    <property type="match status" value="2"/>
</dbReference>
<evidence type="ECO:0000256" key="7">
    <source>
        <dbReference type="ARBA" id="ARBA00023014"/>
    </source>
</evidence>
<dbReference type="AlphaFoldDB" id="W7U6E2"/>
<keyword evidence="4" id="KW-0949">S-adenosyl-L-methionine</keyword>
<dbReference type="PROSITE" id="PS01278">
    <property type="entry name" value="MTTASE_RADICAL"/>
    <property type="match status" value="1"/>
</dbReference>
<evidence type="ECO:0000259" key="8">
    <source>
        <dbReference type="PROSITE" id="PS50926"/>
    </source>
</evidence>
<dbReference type="CDD" id="cd01335">
    <property type="entry name" value="Radical_SAM"/>
    <property type="match status" value="1"/>
</dbReference>
<evidence type="ECO:0000313" key="11">
    <source>
        <dbReference type="EMBL" id="EWM28279.1"/>
    </source>
</evidence>
<dbReference type="SFLD" id="SFLDF00413">
    <property type="entry name" value="CDK5RAP1"/>
    <property type="match status" value="1"/>
</dbReference>
<evidence type="ECO:0000259" key="9">
    <source>
        <dbReference type="PROSITE" id="PS51449"/>
    </source>
</evidence>
<dbReference type="Pfam" id="PF04055">
    <property type="entry name" value="Radical_SAM"/>
    <property type="match status" value="1"/>
</dbReference>
<dbReference type="PROSITE" id="PS51449">
    <property type="entry name" value="MTTASE_N"/>
    <property type="match status" value="1"/>
</dbReference>
<comment type="cofactor">
    <cofactor evidence="1">
        <name>[4Fe-4S] cluster</name>
        <dbReference type="ChEBI" id="CHEBI:49883"/>
    </cofactor>
</comment>
<dbReference type="GO" id="GO:0046872">
    <property type="term" value="F:metal ion binding"/>
    <property type="evidence" value="ECO:0007669"/>
    <property type="project" value="UniProtKB-KW"/>
</dbReference>
<dbReference type="Proteomes" id="UP000019335">
    <property type="component" value="Chromosome 5"/>
</dbReference>
<dbReference type="InterPro" id="IPR005839">
    <property type="entry name" value="Methylthiotransferase"/>
</dbReference>
<feature type="domain" description="Radical SAM core" evidence="10">
    <location>
        <begin position="264"/>
        <end position="519"/>
    </location>
</feature>
<proteinExistence type="inferred from homology"/>
<dbReference type="GO" id="GO:0080090">
    <property type="term" value="P:regulation of primary metabolic process"/>
    <property type="evidence" value="ECO:0007669"/>
    <property type="project" value="UniProtKB-ARBA"/>
</dbReference>
<dbReference type="SFLD" id="SFLDG01082">
    <property type="entry name" value="B12-binding_domain_containing"/>
    <property type="match status" value="1"/>
</dbReference>
<keyword evidence="3" id="KW-0004">4Fe-4S</keyword>
<dbReference type="PROSITE" id="PS50926">
    <property type="entry name" value="TRAM"/>
    <property type="match status" value="1"/>
</dbReference>
<reference evidence="11 12" key="1">
    <citation type="journal article" date="2014" name="Mol. Plant">
        <title>Chromosome Scale Genome Assembly and Transcriptome Profiling of Nannochloropsis gaditana in Nitrogen Depletion.</title>
        <authorList>
            <person name="Corteggiani Carpinelli E."/>
            <person name="Telatin A."/>
            <person name="Vitulo N."/>
            <person name="Forcato C."/>
            <person name="D'Angelo M."/>
            <person name="Schiavon R."/>
            <person name="Vezzi A."/>
            <person name="Giacometti G.M."/>
            <person name="Morosinotto T."/>
            <person name="Valle G."/>
        </authorList>
    </citation>
    <scope>NUCLEOTIDE SEQUENCE [LARGE SCALE GENOMIC DNA]</scope>
    <source>
        <strain evidence="11 12">B-31</strain>
    </source>
</reference>
<dbReference type="SFLD" id="SFLDF00273">
    <property type="entry name" value="(dimethylallyl)adenosine_tRNA"/>
    <property type="match status" value="1"/>
</dbReference>
<dbReference type="InterPro" id="IPR002792">
    <property type="entry name" value="TRAM_dom"/>
</dbReference>
<evidence type="ECO:0000313" key="12">
    <source>
        <dbReference type="Proteomes" id="UP000019335"/>
    </source>
</evidence>
<dbReference type="PANTHER" id="PTHR43020">
    <property type="entry name" value="CDK5 REGULATORY SUBUNIT-ASSOCIATED PROTEIN 1"/>
    <property type="match status" value="1"/>
</dbReference>
<dbReference type="PROSITE" id="PS51918">
    <property type="entry name" value="RADICAL_SAM"/>
    <property type="match status" value="1"/>
</dbReference>
<dbReference type="OrthoDB" id="1730074at2759"/>
<accession>W7U6E2</accession>
<comment type="caution">
    <text evidence="11">The sequence shown here is derived from an EMBL/GenBank/DDBJ whole genome shotgun (WGS) entry which is preliminary data.</text>
</comment>
<evidence type="ECO:0000259" key="10">
    <source>
        <dbReference type="PROSITE" id="PS51918"/>
    </source>
</evidence>
<dbReference type="InterPro" id="IPR007197">
    <property type="entry name" value="rSAM"/>
</dbReference>
<dbReference type="NCBIfam" id="TIGR00089">
    <property type="entry name" value="MiaB/RimO family radical SAM methylthiotransferase"/>
    <property type="match status" value="1"/>
</dbReference>
<dbReference type="Gene3D" id="3.80.30.20">
    <property type="entry name" value="tm_1862 like domain"/>
    <property type="match status" value="1"/>
</dbReference>
<feature type="domain" description="TRAM" evidence="8">
    <location>
        <begin position="522"/>
        <end position="602"/>
    </location>
</feature>
<dbReference type="SUPFAM" id="SSF102114">
    <property type="entry name" value="Radical SAM enzymes"/>
    <property type="match status" value="1"/>
</dbReference>
<keyword evidence="5" id="KW-0479">Metal-binding</keyword>
<dbReference type="InterPro" id="IPR006463">
    <property type="entry name" value="MiaB_methiolase"/>
</dbReference>
<sequence>MPPRGAPGVRTLFLCRASREYWRASNHCRRYSSSISKVTSQARRLPVDDERTLKDFLSGSRGKEGVGLATAHLQISQMSVADASTSSNNFSQPFAVNPEPKTFTIESYGCQQNVADSEVVRAIMEGANFKWVEGGRIDGHYSGCDIIFLNTCAIRDNAEKRIWGRLNHLKHPVRRSPGTGPLPGRRQARRDGRNKKPIIGLLGCMAERLKARLLEEEAVDLVVGPDAYRDLPRLLDIVEAGERGVNVQLSMDETYAEIKPARISPDQCSAFVSIMRGCNNMCSYCIVPHTRGRERSRPLRTVVEEVRRLADEGVKEVVLLGQNVNSFHDTSTVVLNGGGKYEAAEGFSNLYKSRHEAGARFIDLLDAVSRVDKDMRVRFTSPHPKDFPLPLLQLISERPSLCKALHLPAQSGSSAVLQRMRRGYTREAYLSLVQRIREIIPGVALSSDFIAGFCGETEEEHQQTLSLLRLVGYDHAFLFSYSLRERTHAAYHFEDDVPESEKQRRLSEVISTFRSIVEKRNRAEIGREHLVLVEGPSKRSTPEKPTLTGRTDTNKRCILPAREVPVSVGEEGKPLVSLQPGDYAWVRVTDAKAQTLFCDEILGRSNIQEFATDIQRTERLPRIQKVQV</sequence>
<dbReference type="FunFam" id="3.40.50.12160:FF:000003">
    <property type="entry name" value="CDK5 regulatory subunit-associated protein 1"/>
    <property type="match status" value="1"/>
</dbReference>
<dbReference type="InterPro" id="IPR020612">
    <property type="entry name" value="Methylthiotransferase_CS"/>
</dbReference>
<dbReference type="GO" id="GO:0051539">
    <property type="term" value="F:4 iron, 4 sulfur cluster binding"/>
    <property type="evidence" value="ECO:0007669"/>
    <property type="project" value="UniProtKB-KW"/>
</dbReference>
<feature type="domain" description="MTTase N-terminal" evidence="9">
    <location>
        <begin position="101"/>
        <end position="240"/>
    </location>
</feature>
<keyword evidence="7" id="KW-0411">Iron-sulfur</keyword>
<dbReference type="InterPro" id="IPR006638">
    <property type="entry name" value="Elp3/MiaA/NifB-like_rSAM"/>
</dbReference>
<dbReference type="SMART" id="SM00729">
    <property type="entry name" value="Elp3"/>
    <property type="match status" value="1"/>
</dbReference>
<dbReference type="GO" id="GO:0060255">
    <property type="term" value="P:regulation of macromolecule metabolic process"/>
    <property type="evidence" value="ECO:0007669"/>
    <property type="project" value="UniProtKB-ARBA"/>
</dbReference>
<keyword evidence="12" id="KW-1185">Reference proteome</keyword>
<dbReference type="InterPro" id="IPR013848">
    <property type="entry name" value="Methylthiotransferase_N"/>
</dbReference>
<dbReference type="InterPro" id="IPR023404">
    <property type="entry name" value="rSAM_horseshoe"/>
</dbReference>
<evidence type="ECO:0000256" key="5">
    <source>
        <dbReference type="ARBA" id="ARBA00022723"/>
    </source>
</evidence>
<protein>
    <submittedName>
        <fullName evidence="11">Cdk5 regulatory subunit-associated protein 1</fullName>
    </submittedName>
</protein>
<dbReference type="PANTHER" id="PTHR43020:SF2">
    <property type="entry name" value="MITOCHONDRIAL TRNA METHYLTHIOTRANSFERASE CDK5RAP1"/>
    <property type="match status" value="1"/>
</dbReference>
<evidence type="ECO:0000256" key="4">
    <source>
        <dbReference type="ARBA" id="ARBA00022691"/>
    </source>
</evidence>
<evidence type="ECO:0000256" key="1">
    <source>
        <dbReference type="ARBA" id="ARBA00001966"/>
    </source>
</evidence>
<evidence type="ECO:0000256" key="3">
    <source>
        <dbReference type="ARBA" id="ARBA00022485"/>
    </source>
</evidence>